<keyword evidence="1" id="KW-0812">Transmembrane</keyword>
<organism evidence="2 3">
    <name type="scientific">Allosphingosinicella deserti</name>
    <dbReference type="NCBI Taxonomy" id="2116704"/>
    <lineage>
        <taxon>Bacteria</taxon>
        <taxon>Pseudomonadati</taxon>
        <taxon>Pseudomonadota</taxon>
        <taxon>Alphaproteobacteria</taxon>
        <taxon>Sphingomonadales</taxon>
        <taxon>Sphingomonadaceae</taxon>
        <taxon>Allosphingosinicella</taxon>
    </lineage>
</organism>
<accession>A0A2P7QJZ2</accession>
<feature type="transmembrane region" description="Helical" evidence="1">
    <location>
        <begin position="68"/>
        <end position="89"/>
    </location>
</feature>
<evidence type="ECO:0000256" key="1">
    <source>
        <dbReference type="SAM" id="Phobius"/>
    </source>
</evidence>
<dbReference type="AlphaFoldDB" id="A0A2P7QJZ2"/>
<sequence>MTDLFLKRILLLDAASCLGMGALLAIVAGPLTGLFGIDLAILRGAGLLLLPIGLFIGWTALRPVLRPLPIWLVIAGNLLWTAESFVLIASNAGITGLGQAFVAAQALMVAALTLLETAGVLKIAAAKA</sequence>
<evidence type="ECO:0000313" key="2">
    <source>
        <dbReference type="EMBL" id="PSJ38296.1"/>
    </source>
</evidence>
<keyword evidence="1" id="KW-0472">Membrane</keyword>
<feature type="transmembrane region" description="Helical" evidence="1">
    <location>
        <begin position="101"/>
        <end position="125"/>
    </location>
</feature>
<dbReference type="RefSeq" id="WP_106514361.1">
    <property type="nucleotide sequence ID" value="NZ_PXYI01000006.1"/>
</dbReference>
<keyword evidence="3" id="KW-1185">Reference proteome</keyword>
<name>A0A2P7QJZ2_9SPHN</name>
<comment type="caution">
    <text evidence="2">The sequence shown here is derived from an EMBL/GenBank/DDBJ whole genome shotgun (WGS) entry which is preliminary data.</text>
</comment>
<protein>
    <recommendedName>
        <fullName evidence="4">DUF2069 domain-containing protein</fullName>
    </recommendedName>
</protein>
<feature type="transmembrane region" description="Helical" evidence="1">
    <location>
        <begin position="40"/>
        <end position="61"/>
    </location>
</feature>
<proteinExistence type="predicted"/>
<dbReference type="OrthoDB" id="7597103at2"/>
<evidence type="ECO:0000313" key="3">
    <source>
        <dbReference type="Proteomes" id="UP000241167"/>
    </source>
</evidence>
<evidence type="ECO:0008006" key="4">
    <source>
        <dbReference type="Google" id="ProtNLM"/>
    </source>
</evidence>
<dbReference type="Proteomes" id="UP000241167">
    <property type="component" value="Unassembled WGS sequence"/>
</dbReference>
<keyword evidence="1" id="KW-1133">Transmembrane helix</keyword>
<feature type="transmembrane region" description="Helical" evidence="1">
    <location>
        <begin position="9"/>
        <end position="28"/>
    </location>
</feature>
<dbReference type="EMBL" id="PXYI01000006">
    <property type="protein sequence ID" value="PSJ38296.1"/>
    <property type="molecule type" value="Genomic_DNA"/>
</dbReference>
<reference evidence="2 3" key="1">
    <citation type="submission" date="2018-03" db="EMBL/GenBank/DDBJ databases">
        <title>The draft genome of Sphingosinicella sp. GL-C-18.</title>
        <authorList>
            <person name="Liu L."/>
            <person name="Li L."/>
            <person name="Liang L."/>
            <person name="Zhang X."/>
            <person name="Wang T."/>
        </authorList>
    </citation>
    <scope>NUCLEOTIDE SEQUENCE [LARGE SCALE GENOMIC DNA]</scope>
    <source>
        <strain evidence="2 3">GL-C-18</strain>
    </source>
</reference>
<gene>
    <name evidence="2" type="ORF">C7I55_17725</name>
</gene>